<keyword evidence="1" id="KW-0472">Membrane</keyword>
<keyword evidence="3" id="KW-1185">Reference proteome</keyword>
<protein>
    <submittedName>
        <fullName evidence="2">Uncharacterized protein</fullName>
    </submittedName>
</protein>
<keyword evidence="1" id="KW-1133">Transmembrane helix</keyword>
<feature type="transmembrane region" description="Helical" evidence="1">
    <location>
        <begin position="22"/>
        <end position="39"/>
    </location>
</feature>
<proteinExistence type="predicted"/>
<dbReference type="Proteomes" id="UP001501581">
    <property type="component" value="Unassembled WGS sequence"/>
</dbReference>
<keyword evidence="1" id="KW-0812">Transmembrane</keyword>
<evidence type="ECO:0000313" key="2">
    <source>
        <dbReference type="EMBL" id="GAA1102416.1"/>
    </source>
</evidence>
<feature type="transmembrane region" description="Helical" evidence="1">
    <location>
        <begin position="59"/>
        <end position="79"/>
    </location>
</feature>
<accession>A0ABP4EBW1</accession>
<dbReference type="EMBL" id="BAAALG010000008">
    <property type="protein sequence ID" value="GAA1102416.1"/>
    <property type="molecule type" value="Genomic_DNA"/>
</dbReference>
<dbReference type="RefSeq" id="WP_343994144.1">
    <property type="nucleotide sequence ID" value="NZ_BAAALG010000008.1"/>
</dbReference>
<reference evidence="3" key="1">
    <citation type="journal article" date="2019" name="Int. J. Syst. Evol. Microbiol.">
        <title>The Global Catalogue of Microorganisms (GCM) 10K type strain sequencing project: providing services to taxonomists for standard genome sequencing and annotation.</title>
        <authorList>
            <consortium name="The Broad Institute Genomics Platform"/>
            <consortium name="The Broad Institute Genome Sequencing Center for Infectious Disease"/>
            <person name="Wu L."/>
            <person name="Ma J."/>
        </authorList>
    </citation>
    <scope>NUCLEOTIDE SEQUENCE [LARGE SCALE GENOMIC DNA]</scope>
    <source>
        <strain evidence="3">JCM 13008</strain>
    </source>
</reference>
<evidence type="ECO:0000256" key="1">
    <source>
        <dbReference type="SAM" id="Phobius"/>
    </source>
</evidence>
<gene>
    <name evidence="2" type="ORF">GCM10009668_21170</name>
</gene>
<comment type="caution">
    <text evidence="2">The sequence shown here is derived from an EMBL/GenBank/DDBJ whole genome shotgun (WGS) entry which is preliminary data.</text>
</comment>
<name>A0ABP4EBW1_9ACTN</name>
<organism evidence="2 3">
    <name type="scientific">Nocardioides dubius</name>
    <dbReference type="NCBI Taxonomy" id="317019"/>
    <lineage>
        <taxon>Bacteria</taxon>
        <taxon>Bacillati</taxon>
        <taxon>Actinomycetota</taxon>
        <taxon>Actinomycetes</taxon>
        <taxon>Propionibacteriales</taxon>
        <taxon>Nocardioidaceae</taxon>
        <taxon>Nocardioides</taxon>
    </lineage>
</organism>
<evidence type="ECO:0000313" key="3">
    <source>
        <dbReference type="Proteomes" id="UP001501581"/>
    </source>
</evidence>
<sequence length="91" mass="10271">MIDDDALLAAEQRRIETVLRRICYALALIGLPWLVFMRVEGTCPEDASDCHVLIFEGLFWAFCTFVATAAVCTIIAIRIDLKRRFGPKRPG</sequence>